<sequence>MAKHSSEM</sequence>
<protein>
    <submittedName>
        <fullName evidence="1">Uncharacterized protein</fullName>
    </submittedName>
</protein>
<reference evidence="1" key="1">
    <citation type="submission" date="2014-11" db="EMBL/GenBank/DDBJ databases">
        <authorList>
            <person name="Amaro Gonzalez C."/>
        </authorList>
    </citation>
    <scope>NUCLEOTIDE SEQUENCE</scope>
</reference>
<dbReference type="EMBL" id="GBXM01085997">
    <property type="protein sequence ID" value="JAH22580.1"/>
    <property type="molecule type" value="Transcribed_RNA"/>
</dbReference>
<name>A0A0E9R264_ANGAN</name>
<reference evidence="1" key="2">
    <citation type="journal article" date="2015" name="Fish Shellfish Immunol.">
        <title>Early steps in the European eel (Anguilla anguilla)-Vibrio vulnificus interaction in the gills: Role of the RtxA13 toxin.</title>
        <authorList>
            <person name="Callol A."/>
            <person name="Pajuelo D."/>
            <person name="Ebbesson L."/>
            <person name="Teles M."/>
            <person name="MacKenzie S."/>
            <person name="Amaro C."/>
        </authorList>
    </citation>
    <scope>NUCLEOTIDE SEQUENCE</scope>
</reference>
<proteinExistence type="predicted"/>
<evidence type="ECO:0000313" key="1">
    <source>
        <dbReference type="EMBL" id="JAH22580.1"/>
    </source>
</evidence>
<organism evidence="1">
    <name type="scientific">Anguilla anguilla</name>
    <name type="common">European freshwater eel</name>
    <name type="synonym">Muraena anguilla</name>
    <dbReference type="NCBI Taxonomy" id="7936"/>
    <lineage>
        <taxon>Eukaryota</taxon>
        <taxon>Metazoa</taxon>
        <taxon>Chordata</taxon>
        <taxon>Craniata</taxon>
        <taxon>Vertebrata</taxon>
        <taxon>Euteleostomi</taxon>
        <taxon>Actinopterygii</taxon>
        <taxon>Neopterygii</taxon>
        <taxon>Teleostei</taxon>
        <taxon>Anguilliformes</taxon>
        <taxon>Anguillidae</taxon>
        <taxon>Anguilla</taxon>
    </lineage>
</organism>
<accession>A0A0E9R264</accession>